<dbReference type="AlphaFoldDB" id="A0AAW3JTZ1"/>
<evidence type="ECO:0000259" key="1">
    <source>
        <dbReference type="Pfam" id="PF10543"/>
    </source>
</evidence>
<feature type="domain" description="KilA-N DNA-binding" evidence="1">
    <location>
        <begin position="8"/>
        <end position="92"/>
    </location>
</feature>
<dbReference type="InterPro" id="IPR018873">
    <property type="entry name" value="KilA-N_DNA-bd_domain"/>
</dbReference>
<dbReference type="Proteomes" id="UP000050833">
    <property type="component" value="Unassembled WGS sequence"/>
</dbReference>
<protein>
    <recommendedName>
        <fullName evidence="1">KilA-N DNA-binding domain-containing protein</fullName>
    </recommendedName>
</protein>
<proteinExistence type="predicted"/>
<reference evidence="2 3" key="1">
    <citation type="submission" date="2015-10" db="EMBL/GenBank/DDBJ databases">
        <title>Butyribacter intestini gen. nov., sp. nov., a butyric acid-producing bacterium of the family Lachnospiraceae isolated from the human faeces.</title>
        <authorList>
            <person name="Zou Y."/>
            <person name="Xue W."/>
            <person name="Luo G."/>
            <person name="Lv M."/>
        </authorList>
    </citation>
    <scope>NUCLEOTIDE SEQUENCE [LARGE SCALE GENOMIC DNA]</scope>
    <source>
        <strain evidence="2 3">TF01-11</strain>
    </source>
</reference>
<dbReference type="EMBL" id="LLKB01000001">
    <property type="protein sequence ID" value="KQC86029.1"/>
    <property type="molecule type" value="Genomic_DNA"/>
</dbReference>
<accession>A0AAW3JTZ1</accession>
<dbReference type="Pfam" id="PF10543">
    <property type="entry name" value="ORF6N"/>
    <property type="match status" value="1"/>
</dbReference>
<sequence>MCNTAELKIAEYHNIRVLTTQQLAGCYGTTTDTITKNFNRNKDRYIERKHYIALEGDNKNDFLNQGQFDRGLKNAKTLYLWTEKGAFLHAKSLNTDEAWDVYDRLVESYFRVKQRAIDRSQLSPQMQMFYAIADEQAKMELEQKRQARQIERVEEKQRVLSETFENPSDKEDFKSWCKKCIKKIADTPKFCREHYVNTRYHDAWNESYARLSEKRACRLGQRVKTAREKAEKNGASQSKIREITYLSIITDDKDLKPVYETVIKEMMLAYCVA</sequence>
<name>A0AAW3JTZ1_9FIRM</name>
<dbReference type="RefSeq" id="WP_055941205.1">
    <property type="nucleotide sequence ID" value="NZ_JAQDDZ010000003.1"/>
</dbReference>
<keyword evidence="3" id="KW-1185">Reference proteome</keyword>
<gene>
    <name evidence="2" type="ORF">APZ18_02210</name>
</gene>
<evidence type="ECO:0000313" key="3">
    <source>
        <dbReference type="Proteomes" id="UP000050833"/>
    </source>
</evidence>
<evidence type="ECO:0000313" key="2">
    <source>
        <dbReference type="EMBL" id="KQC86029.1"/>
    </source>
</evidence>
<organism evidence="2 3">
    <name type="scientific">Butyribacter intestini</name>
    <dbReference type="NCBI Taxonomy" id="1703332"/>
    <lineage>
        <taxon>Bacteria</taxon>
        <taxon>Bacillati</taxon>
        <taxon>Bacillota</taxon>
        <taxon>Clostridia</taxon>
        <taxon>Lachnospirales</taxon>
        <taxon>Lachnospiraceae</taxon>
        <taxon>Butyribacter</taxon>
    </lineage>
</organism>
<comment type="caution">
    <text evidence="2">The sequence shown here is derived from an EMBL/GenBank/DDBJ whole genome shotgun (WGS) entry which is preliminary data.</text>
</comment>